<sequence>MENVTIVGTEAGVLVLATESGERFALAIDDVLQRELRRATRQAEPAAQKLAASPRDIQAQIRAGLTASEVSALLGISVDDVVRFEAPVLAEREHVIGQALAVPVLIGSEVEPDAQPTFGTAIRAKLSDVAATAERWASWKEESGWIIKLEFTANEVDHDARWSFDPRRSALSPLNADATQLSRQGSLPDGLIPRLRAVESDRTSSPYKDDSRFDSGAFGPRLVPAPEVSVEEPSAPERSNAAAQAAAINRAPETQSTNPETADLLEALRRRRGQREAPPAIDDAPTAEQSPPAATTDDEPDRNLIALFEDAFEPEQSDEPRTDAPPSARDSSDSNESSSRKRRRNAMPSWDEIVFGARTDE</sequence>
<feature type="region of interest" description="Disordered" evidence="1">
    <location>
        <begin position="180"/>
        <end position="361"/>
    </location>
</feature>
<feature type="compositionally biased region" description="Low complexity" evidence="1">
    <location>
        <begin position="224"/>
        <end position="253"/>
    </location>
</feature>
<proteinExistence type="predicted"/>
<dbReference type="EMBL" id="CP078077">
    <property type="protein sequence ID" value="UPL15740.1"/>
    <property type="molecule type" value="Genomic_DNA"/>
</dbReference>
<dbReference type="Pfam" id="PF11268">
    <property type="entry name" value="DUF3071"/>
    <property type="match status" value="1"/>
</dbReference>
<dbReference type="InterPro" id="IPR021421">
    <property type="entry name" value="DUF3071"/>
</dbReference>
<feature type="compositionally biased region" description="Low complexity" evidence="1">
    <location>
        <begin position="324"/>
        <end position="337"/>
    </location>
</feature>
<dbReference type="InterPro" id="IPR047682">
    <property type="entry name" value="SepH-like"/>
</dbReference>
<name>A0ABY4IVL4_9MICO</name>
<evidence type="ECO:0000256" key="1">
    <source>
        <dbReference type="SAM" id="MobiDB-lite"/>
    </source>
</evidence>
<organism evidence="3 4">
    <name type="scientific">Microbacterium galbinum</name>
    <dbReference type="NCBI Taxonomy" id="2851646"/>
    <lineage>
        <taxon>Bacteria</taxon>
        <taxon>Bacillati</taxon>
        <taxon>Actinomycetota</taxon>
        <taxon>Actinomycetes</taxon>
        <taxon>Micrococcales</taxon>
        <taxon>Microbacteriaceae</taxon>
        <taxon>Microbacterium</taxon>
    </lineage>
</organism>
<protein>
    <submittedName>
        <fullName evidence="3">DUF3071 domain-containing protein</fullName>
    </submittedName>
</protein>
<dbReference type="NCBIfam" id="NF040712">
    <property type="entry name" value="SepH"/>
    <property type="match status" value="1"/>
</dbReference>
<evidence type="ECO:0000259" key="2">
    <source>
        <dbReference type="Pfam" id="PF11268"/>
    </source>
</evidence>
<dbReference type="Proteomes" id="UP000831963">
    <property type="component" value="Chromosome"/>
</dbReference>
<keyword evidence="4" id="KW-1185">Reference proteome</keyword>
<accession>A0ABY4IVL4</accession>
<evidence type="ECO:0000313" key="4">
    <source>
        <dbReference type="Proteomes" id="UP000831963"/>
    </source>
</evidence>
<gene>
    <name evidence="3" type="ORF">KV396_15190</name>
</gene>
<feature type="compositionally biased region" description="Basic and acidic residues" evidence="1">
    <location>
        <begin position="196"/>
        <end position="213"/>
    </location>
</feature>
<evidence type="ECO:0000313" key="3">
    <source>
        <dbReference type="EMBL" id="UPL15740.1"/>
    </source>
</evidence>
<dbReference type="RefSeq" id="WP_247956244.1">
    <property type="nucleotide sequence ID" value="NZ_CP078077.1"/>
</dbReference>
<reference evidence="3 4" key="1">
    <citation type="submission" date="2021-06" db="EMBL/GenBank/DDBJ databases">
        <title>Genome-based taxonomic framework of Microbacterium strains isolated from marine environment, the description of four new species and reclassification of four preexisting species.</title>
        <authorList>
            <person name="Lee S.D."/>
            <person name="Kim S.-M."/>
            <person name="Byeon Y.-S."/>
            <person name="Yang H.L."/>
            <person name="Kim I.S."/>
        </authorList>
    </citation>
    <scope>NUCLEOTIDE SEQUENCE [LARGE SCALE GENOMIC DNA]</scope>
    <source>
        <strain evidence="3 4">SSW1-36</strain>
    </source>
</reference>
<feature type="domain" description="DUF3071" evidence="2">
    <location>
        <begin position="1"/>
        <end position="164"/>
    </location>
</feature>